<dbReference type="Pfam" id="PF08843">
    <property type="entry name" value="AbiEii"/>
    <property type="match status" value="1"/>
</dbReference>
<evidence type="ECO:0000313" key="2">
    <source>
        <dbReference type="Proteomes" id="UP001500973"/>
    </source>
</evidence>
<dbReference type="Proteomes" id="UP001500973">
    <property type="component" value="Unassembled WGS sequence"/>
</dbReference>
<gene>
    <name evidence="1" type="ORF">GCM10009601_41700</name>
</gene>
<dbReference type="EMBL" id="BAAAIZ010000063">
    <property type="protein sequence ID" value="GAA1428448.1"/>
    <property type="molecule type" value="Genomic_DNA"/>
</dbReference>
<name>A0ABN1Z255_9ACTN</name>
<dbReference type="InterPro" id="IPR014942">
    <property type="entry name" value="AbiEii"/>
</dbReference>
<evidence type="ECO:0008006" key="3">
    <source>
        <dbReference type="Google" id="ProtNLM"/>
    </source>
</evidence>
<evidence type="ECO:0000313" key="1">
    <source>
        <dbReference type="EMBL" id="GAA1428448.1"/>
    </source>
</evidence>
<comment type="caution">
    <text evidence="1">The sequence shown here is derived from an EMBL/GenBank/DDBJ whole genome shotgun (WGS) entry which is preliminary data.</text>
</comment>
<organism evidence="1 2">
    <name type="scientific">Streptomyces thermospinosisporus</name>
    <dbReference type="NCBI Taxonomy" id="161482"/>
    <lineage>
        <taxon>Bacteria</taxon>
        <taxon>Bacillati</taxon>
        <taxon>Actinomycetota</taxon>
        <taxon>Actinomycetes</taxon>
        <taxon>Kitasatosporales</taxon>
        <taxon>Streptomycetaceae</taxon>
        <taxon>Streptomyces</taxon>
    </lineage>
</organism>
<proteinExistence type="predicted"/>
<keyword evidence="2" id="KW-1185">Reference proteome</keyword>
<dbReference type="RefSeq" id="WP_344014612.1">
    <property type="nucleotide sequence ID" value="NZ_BAAAIZ010000063.1"/>
</dbReference>
<accession>A0ABN1Z255</accession>
<sequence>MASAGPVAGTNAVHERLRADLLAVGAPYGLVLAGGDAVRAHGLVERVSRGVDLATEDAAPMGEIADAVRAGLEARGWVVGEVQADPLAARLVVREAADGDECPVDLRKEMLWRPPVMTEAGPVLSLEDLVGTKVRALADRGLPRDLVDVHAVADRWSHLELEELGRRHAPDTFDLAELQSRLTGTDWLDDSEFRRQGLDFPAVDELRRWAQQWADDIAERLLEGEPPEEGQENAEEAQDSD</sequence>
<reference evidence="1 2" key="1">
    <citation type="journal article" date="2019" name="Int. J. Syst. Evol. Microbiol.">
        <title>The Global Catalogue of Microorganisms (GCM) 10K type strain sequencing project: providing services to taxonomists for standard genome sequencing and annotation.</title>
        <authorList>
            <consortium name="The Broad Institute Genomics Platform"/>
            <consortium name="The Broad Institute Genome Sequencing Center for Infectious Disease"/>
            <person name="Wu L."/>
            <person name="Ma J."/>
        </authorList>
    </citation>
    <scope>NUCLEOTIDE SEQUENCE [LARGE SCALE GENOMIC DNA]</scope>
    <source>
        <strain evidence="1 2">JCM 11756</strain>
    </source>
</reference>
<protein>
    <recommendedName>
        <fullName evidence="3">Nucleotidyl transferase AbiEii/AbiGii toxin family protein</fullName>
    </recommendedName>
</protein>